<evidence type="ECO:0000313" key="2">
    <source>
        <dbReference type="EMBL" id="AMR78296.1"/>
    </source>
</evidence>
<gene>
    <name evidence="2" type="ORF">A2G96_11395</name>
</gene>
<proteinExistence type="predicted"/>
<dbReference type="InterPro" id="IPR023606">
    <property type="entry name" value="CoA-Trfase_III_dom_1_sf"/>
</dbReference>
<dbReference type="EMBL" id="CP014844">
    <property type="protein sequence ID" value="AMR78296.1"/>
    <property type="molecule type" value="Genomic_DNA"/>
</dbReference>
<dbReference type="InterPro" id="IPR050483">
    <property type="entry name" value="CoA-transferase_III_domain"/>
</dbReference>
<dbReference type="PANTHER" id="PTHR48207">
    <property type="entry name" value="SUCCINATE--HYDROXYMETHYLGLUTARATE COA-TRANSFERASE"/>
    <property type="match status" value="1"/>
</dbReference>
<dbReference type="InterPro" id="IPR044855">
    <property type="entry name" value="CoA-Trfase_III_dom3_sf"/>
</dbReference>
<dbReference type="RefSeq" id="WP_043355344.1">
    <property type="nucleotide sequence ID" value="NZ_CP014844.1"/>
</dbReference>
<dbReference type="Proteomes" id="UP000075238">
    <property type="component" value="Chromosome 1"/>
</dbReference>
<protein>
    <submittedName>
        <fullName evidence="2">CoA-transferase</fullName>
    </submittedName>
</protein>
<sequence length="407" mass="44574">MAGPLAGIKVLDLSRILAGPWSTQLLSDLGADVMKVERPGTGDDTRAWGPPFLTREDGTTTEESAYFLCANRGKRSITLDVSSKVGQDLLHELVKDCDVFVENYKFGDMQRYGLDFKTLSEINPRLVYCSITGFGQTGPYRKRAGYDFVVQAMGGLMSITGERDGVPGGGPQKCGVPISDLMTGMYASVAIVSALFERVGSGRGQYIDMSLLDTQVAWLANQASNYLVGGSHPRRWGNAHPNLAPYQSFPASDGSLIVAVGNDRQFRAMCEALGLINLPDDDRYRRNADRLKNRESLVEVLSARFEEEERDTWLKLLESVGVPCGPIQSIPEALEDPHIRAREMVFSLPHSSGASAPQVANPIKFSRSSIDYLRAPPALGEHTETILKNELGKSVEQIEAMRRDGTI</sequence>
<reference evidence="2 3" key="1">
    <citation type="submission" date="2016-03" db="EMBL/GenBank/DDBJ databases">
        <title>Complete genome sequence of a novel chlorpyrifos degrading bacterium, Cupriavidus nantongensis sp. X1.</title>
        <authorList>
            <person name="Fang L."/>
        </authorList>
    </citation>
    <scope>NUCLEOTIDE SEQUENCE [LARGE SCALE GENOMIC DNA]</scope>
    <source>
        <strain evidence="2 3">X1</strain>
    </source>
</reference>
<keyword evidence="3" id="KW-1185">Reference proteome</keyword>
<evidence type="ECO:0000256" key="1">
    <source>
        <dbReference type="ARBA" id="ARBA00022679"/>
    </source>
</evidence>
<dbReference type="PANTHER" id="PTHR48207:SF3">
    <property type="entry name" value="SUCCINATE--HYDROXYMETHYLGLUTARATE COA-TRANSFERASE"/>
    <property type="match status" value="1"/>
</dbReference>
<evidence type="ECO:0000313" key="3">
    <source>
        <dbReference type="Proteomes" id="UP000075238"/>
    </source>
</evidence>
<dbReference type="STRING" id="1796606.A2G96_11395"/>
<dbReference type="Gene3D" id="3.40.50.10540">
    <property type="entry name" value="Crotonobetainyl-coa:carnitine coa-transferase, domain 1"/>
    <property type="match status" value="1"/>
</dbReference>
<dbReference type="GO" id="GO:0008410">
    <property type="term" value="F:CoA-transferase activity"/>
    <property type="evidence" value="ECO:0007669"/>
    <property type="project" value="TreeGrafter"/>
</dbReference>
<accession>A0A142JJN4</accession>
<dbReference type="GeneID" id="60822426"/>
<dbReference type="Gene3D" id="3.30.1540.10">
    <property type="entry name" value="formyl-coa transferase, domain 3"/>
    <property type="match status" value="1"/>
</dbReference>
<dbReference type="SUPFAM" id="SSF89796">
    <property type="entry name" value="CoA-transferase family III (CaiB/BaiF)"/>
    <property type="match status" value="1"/>
</dbReference>
<dbReference type="KEGG" id="cnan:A2G96_11395"/>
<name>A0A142JJN4_9BURK</name>
<dbReference type="InterPro" id="IPR003673">
    <property type="entry name" value="CoA-Trfase_fam_III"/>
</dbReference>
<dbReference type="OrthoDB" id="5294844at2"/>
<keyword evidence="1 2" id="KW-0808">Transferase</keyword>
<organism evidence="2 3">
    <name type="scientific">Cupriavidus nantongensis</name>
    <dbReference type="NCBI Taxonomy" id="1796606"/>
    <lineage>
        <taxon>Bacteria</taxon>
        <taxon>Pseudomonadati</taxon>
        <taxon>Pseudomonadota</taxon>
        <taxon>Betaproteobacteria</taxon>
        <taxon>Burkholderiales</taxon>
        <taxon>Burkholderiaceae</taxon>
        <taxon>Cupriavidus</taxon>
    </lineage>
</organism>
<dbReference type="AlphaFoldDB" id="A0A142JJN4"/>
<dbReference type="Pfam" id="PF02515">
    <property type="entry name" value="CoA_transf_3"/>
    <property type="match status" value="1"/>
</dbReference>